<dbReference type="NCBIfam" id="NF007388">
    <property type="entry name" value="PRK09912.1"/>
    <property type="match status" value="1"/>
</dbReference>
<dbReference type="InterPro" id="IPR005399">
    <property type="entry name" value="K_chnl_volt-dep_bsu_KCNAB-rel"/>
</dbReference>
<evidence type="ECO:0000313" key="5">
    <source>
        <dbReference type="EMBL" id="SFS09065.1"/>
    </source>
</evidence>
<gene>
    <name evidence="5" type="ORF">SAMN04487783_1204</name>
</gene>
<proteinExistence type="inferred from homology"/>
<evidence type="ECO:0000259" key="4">
    <source>
        <dbReference type="Pfam" id="PF00248"/>
    </source>
</evidence>
<dbReference type="PANTHER" id="PTHR43150">
    <property type="entry name" value="HYPERKINETIC, ISOFORM M"/>
    <property type="match status" value="1"/>
</dbReference>
<dbReference type="Pfam" id="PF00248">
    <property type="entry name" value="Aldo_ket_red"/>
    <property type="match status" value="1"/>
</dbReference>
<dbReference type="GO" id="GO:0016491">
    <property type="term" value="F:oxidoreductase activity"/>
    <property type="evidence" value="ECO:0007669"/>
    <property type="project" value="UniProtKB-KW"/>
</dbReference>
<keyword evidence="3" id="KW-0560">Oxidoreductase</keyword>
<protein>
    <submittedName>
        <fullName evidence="5">L-glyceraldehyde 3-phosphate reductase</fullName>
    </submittedName>
</protein>
<dbReference type="PANTHER" id="PTHR43150:SF4">
    <property type="entry name" value="L-GLYCERALDEHYDE 3-PHOSPHATE REDUCTASE"/>
    <property type="match status" value="1"/>
</dbReference>
<dbReference type="Proteomes" id="UP000198506">
    <property type="component" value="Unassembled WGS sequence"/>
</dbReference>
<evidence type="ECO:0000256" key="2">
    <source>
        <dbReference type="ARBA" id="ARBA00022857"/>
    </source>
</evidence>
<keyword evidence="6" id="KW-1185">Reference proteome</keyword>
<dbReference type="RefSeq" id="WP_092916884.1">
    <property type="nucleotide sequence ID" value="NZ_FOZN01000002.1"/>
</dbReference>
<dbReference type="Gene3D" id="3.20.20.100">
    <property type="entry name" value="NADP-dependent oxidoreductase domain"/>
    <property type="match status" value="1"/>
</dbReference>
<accession>A0AA94KZG9</accession>
<comment type="similarity">
    <text evidence="1">Belongs to the shaker potassium channel beta subunit family.</text>
</comment>
<evidence type="ECO:0000256" key="3">
    <source>
        <dbReference type="ARBA" id="ARBA00023002"/>
    </source>
</evidence>
<reference evidence="5 6" key="1">
    <citation type="submission" date="2016-10" db="EMBL/GenBank/DDBJ databases">
        <authorList>
            <person name="Varghese N."/>
            <person name="Submissions S."/>
        </authorList>
    </citation>
    <scope>NUCLEOTIDE SEQUENCE [LARGE SCALE GENOMIC DNA]</scope>
    <source>
        <strain evidence="5 6">IAM 15147</strain>
    </source>
</reference>
<evidence type="ECO:0000256" key="1">
    <source>
        <dbReference type="ARBA" id="ARBA00006515"/>
    </source>
</evidence>
<keyword evidence="2" id="KW-0521">NADP</keyword>
<dbReference type="InterPro" id="IPR036812">
    <property type="entry name" value="NAD(P)_OxRdtase_dom_sf"/>
</dbReference>
<comment type="caution">
    <text evidence="5">The sequence shown here is derived from an EMBL/GenBank/DDBJ whole genome shotgun (WGS) entry which is preliminary data.</text>
</comment>
<evidence type="ECO:0000313" key="6">
    <source>
        <dbReference type="Proteomes" id="UP000198506"/>
    </source>
</evidence>
<organism evidence="5 6">
    <name type="scientific">Agrococcus baldri</name>
    <dbReference type="NCBI Taxonomy" id="153730"/>
    <lineage>
        <taxon>Bacteria</taxon>
        <taxon>Bacillati</taxon>
        <taxon>Actinomycetota</taxon>
        <taxon>Actinomycetes</taxon>
        <taxon>Micrococcales</taxon>
        <taxon>Microbacteriaceae</taxon>
        <taxon>Agrococcus</taxon>
    </lineage>
</organism>
<dbReference type="PRINTS" id="PR01577">
    <property type="entry name" value="KCNABCHANNEL"/>
</dbReference>
<feature type="domain" description="NADP-dependent oxidoreductase" evidence="4">
    <location>
        <begin position="34"/>
        <end position="336"/>
    </location>
</feature>
<dbReference type="AlphaFoldDB" id="A0AA94KZG9"/>
<dbReference type="EMBL" id="FOZN01000002">
    <property type="protein sequence ID" value="SFS09065.1"/>
    <property type="molecule type" value="Genomic_DNA"/>
</dbReference>
<sequence length="350" mass="38376">MPAQIQPVYAPAEDRFDRMQYRRVGTSGLKLPAISLGTWHNFGDDTPLQRQRELLRHAFDLGITHFDLANGYGPPAGSTEKNVGRILAEDFAGLRQQLIISSKAGYPFVPGPNGTGGGRKTLLDSLDISLESLRLDYVDIFYSHRFDPETPIEETASALDEAVRSGRARYIGISSYSAERTRQIAAEMRRLGTPLLIHQPSYSMLNRWIEEGEPSLLETTAAEGVGVIAFSGLAQGLLTNKYLDGVPEGSRATQGKTLRDGMLSDENLERVRALNAIAERRGQTLAQLALTWVLRDERITSALIGASRPEQLDDTVRCLQSTPLTDAELAEIDEHAQDGGLNIWAASSEG</sequence>
<dbReference type="GO" id="GO:0051596">
    <property type="term" value="P:methylglyoxal catabolic process"/>
    <property type="evidence" value="ECO:0007669"/>
    <property type="project" value="TreeGrafter"/>
</dbReference>
<dbReference type="SUPFAM" id="SSF51430">
    <property type="entry name" value="NAD(P)-linked oxidoreductase"/>
    <property type="match status" value="1"/>
</dbReference>
<name>A0AA94KZG9_9MICO</name>
<dbReference type="InterPro" id="IPR023210">
    <property type="entry name" value="NADP_OxRdtase_dom"/>
</dbReference>